<gene>
    <name evidence="1" type="ORF">OPT61_g9324</name>
</gene>
<evidence type="ECO:0000313" key="2">
    <source>
        <dbReference type="Proteomes" id="UP001153331"/>
    </source>
</evidence>
<accession>A0ACC2HUY2</accession>
<organism evidence="1 2">
    <name type="scientific">Boeremia exigua</name>
    <dbReference type="NCBI Taxonomy" id="749465"/>
    <lineage>
        <taxon>Eukaryota</taxon>
        <taxon>Fungi</taxon>
        <taxon>Dikarya</taxon>
        <taxon>Ascomycota</taxon>
        <taxon>Pezizomycotina</taxon>
        <taxon>Dothideomycetes</taxon>
        <taxon>Pleosporomycetidae</taxon>
        <taxon>Pleosporales</taxon>
        <taxon>Pleosporineae</taxon>
        <taxon>Didymellaceae</taxon>
        <taxon>Boeremia</taxon>
    </lineage>
</organism>
<evidence type="ECO:0000313" key="1">
    <source>
        <dbReference type="EMBL" id="KAJ8106766.1"/>
    </source>
</evidence>
<protein>
    <submittedName>
        <fullName evidence="1">Uncharacterized protein</fullName>
    </submittedName>
</protein>
<reference evidence="1" key="1">
    <citation type="submission" date="2022-11" db="EMBL/GenBank/DDBJ databases">
        <title>Genome Sequence of Boeremia exigua.</title>
        <authorList>
            <person name="Buettner E."/>
        </authorList>
    </citation>
    <scope>NUCLEOTIDE SEQUENCE</scope>
    <source>
        <strain evidence="1">CU02</strain>
    </source>
</reference>
<sequence>MAHHISPTPKGPASQQYHLVKAAGDPILVGTEETFASGSIISTRSDQKSHTQLWHASQILLTAVVPLAALATWLGYVRANPRLFDTFAGEKIGGRLTQAQAKAIDAATGAVLAPLFMVALNHIWFGSALRHQVGSYDVFNLRSLLLGKTWRLFLFALLTLLSAVSRTALSNTIAYEAFSEIGSLEAAVDLRLQTDVAINSASGYTNSLKLQLYNFDMAQNARVAKDMSALLTDISYEDAAPKLTNGTYIGFNATQQSLDSLPQTIVGLTDVPAYRLSVDCAPSLPWSVSVMQPLGFFNTQIGLMLNTTSTSNNTIFQANYPGVPDNLRLGEADTFSYVAFSMGYREVYLGNLNRFNLTNKTDESAYGDIHYQAFNMTQWGFHGTQVIMSAGGLRCTLYSEQGTVNAARKSTSTNSAGTWTIVSSAFPDSQTKSIVPSTLSLLQWTNLNFHAPGQSVPGLGPALNTITIEQVGNWGERANDTFTNFASNYLYASGEAQRIMYEVAASSTNASRALPEYFVKVPATASQEKYRITYVPSILLVGLLALLGSSLITGAMAWLTRRSVSARVQRQVDVTRLLVDSVVGLEGDREGMAAVAQRSSAEIDGWAAGYKRHPFTSRNGRLSPSTFAVITVPLVPNALPTLHCKRGPGIPPGRLKWTPSQWLSPRESRASYRLSSASSEAHCTAKIVRGVGISCNEVVDRMTRDPGEVCKQLNGCAFLEAKMNWIPPRKAKDAVYGTGQELRGSCSVGAILKKYCSSETNTFGD</sequence>
<proteinExistence type="predicted"/>
<comment type="caution">
    <text evidence="1">The sequence shown here is derived from an EMBL/GenBank/DDBJ whole genome shotgun (WGS) entry which is preliminary data.</text>
</comment>
<keyword evidence="2" id="KW-1185">Reference proteome</keyword>
<dbReference type="Proteomes" id="UP001153331">
    <property type="component" value="Unassembled WGS sequence"/>
</dbReference>
<name>A0ACC2HUY2_9PLEO</name>
<dbReference type="EMBL" id="JAPHNI010001082">
    <property type="protein sequence ID" value="KAJ8106766.1"/>
    <property type="molecule type" value="Genomic_DNA"/>
</dbReference>